<reference evidence="1" key="1">
    <citation type="submission" date="2014-09" db="EMBL/GenBank/DDBJ databases">
        <title>Genome sequence of the luminous mushroom Mycena chlorophos for searching fungal bioluminescence genes.</title>
        <authorList>
            <person name="Tanaka Y."/>
            <person name="Kasuga D."/>
            <person name="Oba Y."/>
            <person name="Hase S."/>
            <person name="Sato K."/>
            <person name="Oba Y."/>
            <person name="Sakakibara Y."/>
        </authorList>
    </citation>
    <scope>NUCLEOTIDE SEQUENCE</scope>
</reference>
<accession>A0ABQ0L262</accession>
<keyword evidence="2" id="KW-1185">Reference proteome</keyword>
<name>A0ABQ0L262_MYCCL</name>
<proteinExistence type="predicted"/>
<organism evidence="1 2">
    <name type="scientific">Mycena chlorophos</name>
    <name type="common">Agaric fungus</name>
    <name type="synonym">Agaricus chlorophos</name>
    <dbReference type="NCBI Taxonomy" id="658473"/>
    <lineage>
        <taxon>Eukaryota</taxon>
        <taxon>Fungi</taxon>
        <taxon>Dikarya</taxon>
        <taxon>Basidiomycota</taxon>
        <taxon>Agaricomycotina</taxon>
        <taxon>Agaricomycetes</taxon>
        <taxon>Agaricomycetidae</taxon>
        <taxon>Agaricales</taxon>
        <taxon>Marasmiineae</taxon>
        <taxon>Mycenaceae</taxon>
        <taxon>Mycena</taxon>
    </lineage>
</organism>
<dbReference type="EMBL" id="DF841026">
    <property type="protein sequence ID" value="GAT45259.1"/>
    <property type="molecule type" value="Genomic_DNA"/>
</dbReference>
<sequence length="193" mass="22088">MFYQILVKSYLWSFSPLSNCLAITDSDPALSITAFRLLLSLSLTSRRFRYLALPFIFVDLRIGLHPLPAGRNAQNHPVAYFHDVLVVHPQAMLERMRFLTSPAIAPLVRSCTTRCYGVRDMPLVPFLANFFMANLHRFNRLRSLSLWEMTVDRMRFVALLQLTNLVTLSVDNCDLQVDLAMTEAGSRRVNLIP</sequence>
<evidence type="ECO:0000313" key="1">
    <source>
        <dbReference type="EMBL" id="GAT45259.1"/>
    </source>
</evidence>
<evidence type="ECO:0000313" key="2">
    <source>
        <dbReference type="Proteomes" id="UP000815677"/>
    </source>
</evidence>
<dbReference type="Proteomes" id="UP000815677">
    <property type="component" value="Unassembled WGS sequence"/>
</dbReference>
<protein>
    <submittedName>
        <fullName evidence="1">Uncharacterized protein</fullName>
    </submittedName>
</protein>
<gene>
    <name evidence="1" type="ORF">MCHLO_02846</name>
</gene>